<protein>
    <recommendedName>
        <fullName evidence="4">SAM domain-containing protein</fullName>
    </recommendedName>
</protein>
<feature type="region of interest" description="Disordered" evidence="1">
    <location>
        <begin position="18"/>
        <end position="59"/>
    </location>
</feature>
<name>A0A316W6K1_9BASI</name>
<dbReference type="Proteomes" id="UP000245783">
    <property type="component" value="Unassembled WGS sequence"/>
</dbReference>
<dbReference type="EMBL" id="KZ819359">
    <property type="protein sequence ID" value="PWN44728.1"/>
    <property type="molecule type" value="Genomic_DNA"/>
</dbReference>
<feature type="compositionally biased region" description="Basic and acidic residues" evidence="1">
    <location>
        <begin position="41"/>
        <end position="58"/>
    </location>
</feature>
<evidence type="ECO:0000256" key="1">
    <source>
        <dbReference type="SAM" id="MobiDB-lite"/>
    </source>
</evidence>
<feature type="compositionally biased region" description="Low complexity" evidence="1">
    <location>
        <begin position="18"/>
        <end position="38"/>
    </location>
</feature>
<evidence type="ECO:0000313" key="2">
    <source>
        <dbReference type="EMBL" id="PWN44728.1"/>
    </source>
</evidence>
<sequence>MPPSKSFKAKVLDRLASQQAALSHSRASSLSTTSDLAANPKEAHRSTNKDPSSQRKETPLSLPQLISLISSCSLSQSGAGVSSIQLAGQLVRARLNTEQRLRHIDEADLENAGVQGVELRKRILKGLRKALRDGPFPAFSSTNQSAAAPTSSGKSVESFDFAAVLDEEALTTRRVHVNRAPVLLAWAVVLCERLGFTRCEALSVAQCYVSITAQARGQSIGVIKKSSASTSGADASDRVGNNQPHFVLMGVKIPLMRISVVEQSPGQQELSEWRAILDGSVVEPSKAFNYLRAAMRQLLPHVIGALILLADSYMVPPPGATEAHGVDELHKQAFELYVDFRPETGGEWGKKGTLFLSVILRLKKGLQESKGKPDENGMTEEDWRREAARLGWEEQSKQTATDHAIEGPVKSEIGVREGPTFSELPPNAHTLVKLEPSNDEATNAPQTGRVADHGAVEPAWSAQDSLAPTQDLPPDPTHGEPDIVDELLVEDGPGEQLNAASGEGAQRQPKRVYLQTDSSEGHENDNHEEITQDSTRKRVKREAEK</sequence>
<feature type="region of interest" description="Disordered" evidence="1">
    <location>
        <begin position="453"/>
        <end position="545"/>
    </location>
</feature>
<dbReference type="InParanoid" id="A0A316W6K1"/>
<organism evidence="2 3">
    <name type="scientific">Ceraceosorus guamensis</name>
    <dbReference type="NCBI Taxonomy" id="1522189"/>
    <lineage>
        <taxon>Eukaryota</taxon>
        <taxon>Fungi</taxon>
        <taxon>Dikarya</taxon>
        <taxon>Basidiomycota</taxon>
        <taxon>Ustilaginomycotina</taxon>
        <taxon>Exobasidiomycetes</taxon>
        <taxon>Ceraceosorales</taxon>
        <taxon>Ceraceosoraceae</taxon>
        <taxon>Ceraceosorus</taxon>
    </lineage>
</organism>
<dbReference type="OrthoDB" id="514070at2759"/>
<keyword evidence="3" id="KW-1185">Reference proteome</keyword>
<feature type="compositionally biased region" description="Basic and acidic residues" evidence="1">
    <location>
        <begin position="519"/>
        <end position="545"/>
    </location>
</feature>
<proteinExistence type="predicted"/>
<dbReference type="AlphaFoldDB" id="A0A316W6K1"/>
<evidence type="ECO:0008006" key="4">
    <source>
        <dbReference type="Google" id="ProtNLM"/>
    </source>
</evidence>
<evidence type="ECO:0000313" key="3">
    <source>
        <dbReference type="Proteomes" id="UP000245783"/>
    </source>
</evidence>
<accession>A0A316W6K1</accession>
<feature type="compositionally biased region" description="Acidic residues" evidence="1">
    <location>
        <begin position="482"/>
        <end position="493"/>
    </location>
</feature>
<reference evidence="2 3" key="1">
    <citation type="journal article" date="2018" name="Mol. Biol. Evol.">
        <title>Broad Genomic Sampling Reveals a Smut Pathogenic Ancestry of the Fungal Clade Ustilaginomycotina.</title>
        <authorList>
            <person name="Kijpornyongpan T."/>
            <person name="Mondo S.J."/>
            <person name="Barry K."/>
            <person name="Sandor L."/>
            <person name="Lee J."/>
            <person name="Lipzen A."/>
            <person name="Pangilinan J."/>
            <person name="LaButti K."/>
            <person name="Hainaut M."/>
            <person name="Henrissat B."/>
            <person name="Grigoriev I.V."/>
            <person name="Spatafora J.W."/>
            <person name="Aime M.C."/>
        </authorList>
    </citation>
    <scope>NUCLEOTIDE SEQUENCE [LARGE SCALE GENOMIC DNA]</scope>
    <source>
        <strain evidence="2 3">MCA 4658</strain>
    </source>
</reference>
<dbReference type="RefSeq" id="XP_025371888.1">
    <property type="nucleotide sequence ID" value="XM_025516879.1"/>
</dbReference>
<dbReference type="GeneID" id="37038749"/>
<gene>
    <name evidence="2" type="ORF">IE81DRAFT_364720</name>
</gene>